<evidence type="ECO:0000313" key="1">
    <source>
        <dbReference type="EMBL" id="PRY97895.1"/>
    </source>
</evidence>
<reference evidence="1 2" key="1">
    <citation type="submission" date="2018-03" db="EMBL/GenBank/DDBJ databases">
        <title>Genomic Encyclopedia of Type Strains, Phase III (KMG-III): the genomes of soil and plant-associated and newly described type strains.</title>
        <authorList>
            <person name="Whitman W."/>
        </authorList>
    </citation>
    <scope>NUCLEOTIDE SEQUENCE [LARGE SCALE GENOMIC DNA]</scope>
    <source>
        <strain evidence="1 2">MWH-P2sevCIIIb</strain>
    </source>
</reference>
<sequence>MITITSFNYLSNGKEYSAKLATAEQLANFLAADPKRGINGNCKCGTEPQCFEGNVWRCEASGQVGCFWYVTNELC</sequence>
<name>A0A2T0XG42_9BURK</name>
<dbReference type="EMBL" id="PVTV01000013">
    <property type="protein sequence ID" value="PRY97895.1"/>
    <property type="molecule type" value="Genomic_DNA"/>
</dbReference>
<dbReference type="AlphaFoldDB" id="A0A2T0XG42"/>
<proteinExistence type="predicted"/>
<accession>A0A2T0XG42</accession>
<dbReference type="Proteomes" id="UP000238308">
    <property type="component" value="Unassembled WGS sequence"/>
</dbReference>
<evidence type="ECO:0000313" key="2">
    <source>
        <dbReference type="Proteomes" id="UP000238308"/>
    </source>
</evidence>
<keyword evidence="2" id="KW-1185">Reference proteome</keyword>
<protein>
    <submittedName>
        <fullName evidence="1">Uncharacterized protein</fullName>
    </submittedName>
</protein>
<gene>
    <name evidence="1" type="ORF">BCM14_1605</name>
</gene>
<comment type="caution">
    <text evidence="1">The sequence shown here is derived from an EMBL/GenBank/DDBJ whole genome shotgun (WGS) entry which is preliminary data.</text>
</comment>
<organism evidence="1 2">
    <name type="scientific">Jezberella montanilacus</name>
    <dbReference type="NCBI Taxonomy" id="323426"/>
    <lineage>
        <taxon>Bacteria</taxon>
        <taxon>Pseudomonadati</taxon>
        <taxon>Pseudomonadota</taxon>
        <taxon>Betaproteobacteria</taxon>
        <taxon>Burkholderiales</taxon>
        <taxon>Alcaligenaceae</taxon>
        <taxon>Jezberella</taxon>
    </lineage>
</organism>